<accession>A0AAE0YUC0</accession>
<keyword evidence="2" id="KW-1185">Reference proteome</keyword>
<sequence length="118" mass="13197">MEELKVRAFFSIKTLHWPGAAQLNVKTPSAARRLDGTPVAHSIDRNVRFLPPSHALCLNPRAPTCTSCCASDHCNYKNYVRCVEKALRTRAEFTLVTVHLAANLLLRLTVTSHQLTDE</sequence>
<evidence type="ECO:0000313" key="2">
    <source>
        <dbReference type="Proteomes" id="UP001283361"/>
    </source>
</evidence>
<protein>
    <submittedName>
        <fullName evidence="1">Uncharacterized protein</fullName>
    </submittedName>
</protein>
<comment type="caution">
    <text evidence="1">The sequence shown here is derived from an EMBL/GenBank/DDBJ whole genome shotgun (WGS) entry which is preliminary data.</text>
</comment>
<evidence type="ECO:0000313" key="1">
    <source>
        <dbReference type="EMBL" id="KAK3757344.1"/>
    </source>
</evidence>
<dbReference type="AlphaFoldDB" id="A0AAE0YUC0"/>
<dbReference type="EMBL" id="JAWDGP010005385">
    <property type="protein sequence ID" value="KAK3757344.1"/>
    <property type="molecule type" value="Genomic_DNA"/>
</dbReference>
<proteinExistence type="predicted"/>
<dbReference type="Proteomes" id="UP001283361">
    <property type="component" value="Unassembled WGS sequence"/>
</dbReference>
<organism evidence="1 2">
    <name type="scientific">Elysia crispata</name>
    <name type="common">lettuce slug</name>
    <dbReference type="NCBI Taxonomy" id="231223"/>
    <lineage>
        <taxon>Eukaryota</taxon>
        <taxon>Metazoa</taxon>
        <taxon>Spiralia</taxon>
        <taxon>Lophotrochozoa</taxon>
        <taxon>Mollusca</taxon>
        <taxon>Gastropoda</taxon>
        <taxon>Heterobranchia</taxon>
        <taxon>Euthyneura</taxon>
        <taxon>Panpulmonata</taxon>
        <taxon>Sacoglossa</taxon>
        <taxon>Placobranchoidea</taxon>
        <taxon>Plakobranchidae</taxon>
        <taxon>Elysia</taxon>
    </lineage>
</organism>
<reference evidence="1" key="1">
    <citation type="journal article" date="2023" name="G3 (Bethesda)">
        <title>A reference genome for the long-term kleptoplast-retaining sea slug Elysia crispata morphotype clarki.</title>
        <authorList>
            <person name="Eastman K.E."/>
            <person name="Pendleton A.L."/>
            <person name="Shaikh M.A."/>
            <person name="Suttiyut T."/>
            <person name="Ogas R."/>
            <person name="Tomko P."/>
            <person name="Gavelis G."/>
            <person name="Widhalm J.R."/>
            <person name="Wisecaver J.H."/>
        </authorList>
    </citation>
    <scope>NUCLEOTIDE SEQUENCE</scope>
    <source>
        <strain evidence="1">ECLA1</strain>
    </source>
</reference>
<gene>
    <name evidence="1" type="ORF">RRG08_009002</name>
</gene>
<name>A0AAE0YUC0_9GAST</name>